<dbReference type="Proteomes" id="UP000225910">
    <property type="component" value="Unassembled WGS sequence"/>
</dbReference>
<dbReference type="RefSeq" id="WP_141545049.1">
    <property type="nucleotide sequence ID" value="NZ_NVCU01000554.1"/>
</dbReference>
<comment type="caution">
    <text evidence="1">The sequence shown here is derived from an EMBL/GenBank/DDBJ whole genome shotgun (WGS) entry which is preliminary data.</text>
</comment>
<sequence>MPNIIQNSSFETGTLPPWVGSNAVVTNLCSHTGSFSARLTGGNVTSYIAQFVPVTAGSTFEFFVSLAKVGVGIAAPVQLQVIFLDSLFNSLGNGLFINILVDGLPTCDADTWLTVYQAVTAAPVGTTQAFVLINSLPQVGTVDLLIDDVELITTPTGSTGVTGAT</sequence>
<gene>
    <name evidence="1" type="ORF">COK81_33995</name>
</gene>
<dbReference type="SUPFAM" id="SSF49785">
    <property type="entry name" value="Galactose-binding domain-like"/>
    <property type="match status" value="1"/>
</dbReference>
<proteinExistence type="predicted"/>
<reference evidence="1 2" key="1">
    <citation type="submission" date="2017-09" db="EMBL/GenBank/DDBJ databases">
        <title>Large-scale bioinformatics analysis of Bacillus genomes uncovers conserved roles of natural products in bacterial physiology.</title>
        <authorList>
            <consortium name="Agbiome Team Llc"/>
            <person name="Bleich R.M."/>
            <person name="Grubbs K.J."/>
            <person name="Santa Maria K.C."/>
            <person name="Allen S.E."/>
            <person name="Farag S."/>
            <person name="Shank E.A."/>
            <person name="Bowers A."/>
        </authorList>
    </citation>
    <scope>NUCLEOTIDE SEQUENCE [LARGE SCALE GENOMIC DNA]</scope>
    <source>
        <strain evidence="1 2">AFS064137</strain>
    </source>
</reference>
<dbReference type="EMBL" id="NVCU01000554">
    <property type="protein sequence ID" value="PFT70861.1"/>
    <property type="molecule type" value="Genomic_DNA"/>
</dbReference>
<accession>A0A9X7FYE9</accession>
<keyword evidence="1" id="KW-0176">Collagen</keyword>
<feature type="non-terminal residue" evidence="1">
    <location>
        <position position="165"/>
    </location>
</feature>
<evidence type="ECO:0000313" key="1">
    <source>
        <dbReference type="EMBL" id="PFT70861.1"/>
    </source>
</evidence>
<dbReference type="Gene3D" id="2.60.120.260">
    <property type="entry name" value="Galactose-binding domain-like"/>
    <property type="match status" value="1"/>
</dbReference>
<dbReference type="InterPro" id="IPR008979">
    <property type="entry name" value="Galactose-bd-like_sf"/>
</dbReference>
<protein>
    <submittedName>
        <fullName evidence="1">Collagen-like protein</fullName>
    </submittedName>
</protein>
<dbReference type="NCBIfam" id="NF033675">
    <property type="entry name" value="NTTRR-F1"/>
    <property type="match status" value="1"/>
</dbReference>
<name>A0A9X7FYE9_BACTU</name>
<dbReference type="AlphaFoldDB" id="A0A9X7FYE9"/>
<evidence type="ECO:0000313" key="2">
    <source>
        <dbReference type="Proteomes" id="UP000225910"/>
    </source>
</evidence>
<organism evidence="1 2">
    <name type="scientific">Bacillus thuringiensis</name>
    <dbReference type="NCBI Taxonomy" id="1428"/>
    <lineage>
        <taxon>Bacteria</taxon>
        <taxon>Bacillati</taxon>
        <taxon>Bacillota</taxon>
        <taxon>Bacilli</taxon>
        <taxon>Bacillales</taxon>
        <taxon>Bacillaceae</taxon>
        <taxon>Bacillus</taxon>
        <taxon>Bacillus cereus group</taxon>
    </lineage>
</organism>